<keyword evidence="1" id="KW-0805">Transcription regulation</keyword>
<dbReference type="PROSITE" id="PS50949">
    <property type="entry name" value="HTH_GNTR"/>
    <property type="match status" value="1"/>
</dbReference>
<gene>
    <name evidence="5" type="ORF">LUCI_4498</name>
</gene>
<evidence type="ECO:0000313" key="5">
    <source>
        <dbReference type="EMBL" id="VBB09211.1"/>
    </source>
</evidence>
<keyword evidence="3" id="KW-0804">Transcription</keyword>
<sequence length="122" mass="13559">MPFSINFDSRIPIYIQLKEAIKLAIATGKISSGSQLPTVRQLAVQLKINANTVSRVYLELEREGVLTTRQGRGTFVKDQPEIDTTVRESNLNAILDDLIIKVSALGFSSTELLEALEKKLKE</sequence>
<dbReference type="CDD" id="cd07377">
    <property type="entry name" value="WHTH_GntR"/>
    <property type="match status" value="1"/>
</dbReference>
<keyword evidence="6" id="KW-1185">Reference proteome</keyword>
<dbReference type="Gene3D" id="1.10.10.10">
    <property type="entry name" value="Winged helix-like DNA-binding domain superfamily/Winged helix DNA-binding domain"/>
    <property type="match status" value="1"/>
</dbReference>
<evidence type="ECO:0000256" key="3">
    <source>
        <dbReference type="ARBA" id="ARBA00023163"/>
    </source>
</evidence>
<protein>
    <submittedName>
        <fullName evidence="5">Transcription regulator hth gntr</fullName>
    </submittedName>
</protein>
<name>A0A498RCP9_9FIRM</name>
<dbReference type="AlphaFoldDB" id="A0A498RCP9"/>
<evidence type="ECO:0000256" key="2">
    <source>
        <dbReference type="ARBA" id="ARBA00023125"/>
    </source>
</evidence>
<evidence type="ECO:0000256" key="1">
    <source>
        <dbReference type="ARBA" id="ARBA00023015"/>
    </source>
</evidence>
<dbReference type="RefSeq" id="WP_122630027.1">
    <property type="nucleotide sequence ID" value="NZ_UPPP01000111.1"/>
</dbReference>
<evidence type="ECO:0000313" key="6">
    <source>
        <dbReference type="Proteomes" id="UP000277811"/>
    </source>
</evidence>
<accession>A0A498RCP9</accession>
<dbReference type="Pfam" id="PF00392">
    <property type="entry name" value="GntR"/>
    <property type="match status" value="1"/>
</dbReference>
<dbReference type="InterPro" id="IPR036390">
    <property type="entry name" value="WH_DNA-bd_sf"/>
</dbReference>
<keyword evidence="2" id="KW-0238">DNA-binding</keyword>
<organism evidence="5 6">
    <name type="scientific">Lucifera butyrica</name>
    <dbReference type="NCBI Taxonomy" id="1351585"/>
    <lineage>
        <taxon>Bacteria</taxon>
        <taxon>Bacillati</taxon>
        <taxon>Bacillota</taxon>
        <taxon>Negativicutes</taxon>
        <taxon>Veillonellales</taxon>
        <taxon>Veillonellaceae</taxon>
        <taxon>Lucifera</taxon>
    </lineage>
</organism>
<dbReference type="Proteomes" id="UP000277811">
    <property type="component" value="Unassembled WGS sequence"/>
</dbReference>
<dbReference type="SUPFAM" id="SSF46785">
    <property type="entry name" value="Winged helix' DNA-binding domain"/>
    <property type="match status" value="1"/>
</dbReference>
<dbReference type="GO" id="GO:0003700">
    <property type="term" value="F:DNA-binding transcription factor activity"/>
    <property type="evidence" value="ECO:0007669"/>
    <property type="project" value="InterPro"/>
</dbReference>
<dbReference type="SMART" id="SM00345">
    <property type="entry name" value="HTH_GNTR"/>
    <property type="match status" value="1"/>
</dbReference>
<feature type="domain" description="HTH gntR-type" evidence="4">
    <location>
        <begin position="11"/>
        <end position="79"/>
    </location>
</feature>
<proteinExistence type="predicted"/>
<dbReference type="InterPro" id="IPR036388">
    <property type="entry name" value="WH-like_DNA-bd_sf"/>
</dbReference>
<dbReference type="InterPro" id="IPR000524">
    <property type="entry name" value="Tscrpt_reg_HTH_GntR"/>
</dbReference>
<dbReference type="PANTHER" id="PTHR38445:SF9">
    <property type="entry name" value="HTH-TYPE TRANSCRIPTIONAL REPRESSOR YTRA"/>
    <property type="match status" value="1"/>
</dbReference>
<dbReference type="PANTHER" id="PTHR38445">
    <property type="entry name" value="HTH-TYPE TRANSCRIPTIONAL REPRESSOR YTRA"/>
    <property type="match status" value="1"/>
</dbReference>
<dbReference type="GO" id="GO:0003677">
    <property type="term" value="F:DNA binding"/>
    <property type="evidence" value="ECO:0007669"/>
    <property type="project" value="UniProtKB-KW"/>
</dbReference>
<reference evidence="5 6" key="1">
    <citation type="submission" date="2018-06" db="EMBL/GenBank/DDBJ databases">
        <authorList>
            <person name="Strepis N."/>
        </authorList>
    </citation>
    <scope>NUCLEOTIDE SEQUENCE [LARGE SCALE GENOMIC DNA]</scope>
    <source>
        <strain evidence="5">LUCI</strain>
    </source>
</reference>
<dbReference type="OrthoDB" id="163333at2"/>
<evidence type="ECO:0000259" key="4">
    <source>
        <dbReference type="PROSITE" id="PS50949"/>
    </source>
</evidence>
<dbReference type="EMBL" id="UPPP01000111">
    <property type="protein sequence ID" value="VBB09211.1"/>
    <property type="molecule type" value="Genomic_DNA"/>
</dbReference>